<dbReference type="AlphaFoldDB" id="A0AAV5KA21"/>
<evidence type="ECO:0000313" key="5">
    <source>
        <dbReference type="Proteomes" id="UP001054252"/>
    </source>
</evidence>
<keyword evidence="5" id="KW-1185">Reference proteome</keyword>
<comment type="caution">
    <text evidence="4">The sequence shown here is derived from an EMBL/GenBank/DDBJ whole genome shotgun (WGS) entry which is preliminary data.</text>
</comment>
<gene>
    <name evidence="4" type="ORF">SLEP1_g30261</name>
</gene>
<feature type="compositionally biased region" description="Polar residues" evidence="2">
    <location>
        <begin position="38"/>
        <end position="50"/>
    </location>
</feature>
<comment type="similarity">
    <text evidence="1">Belongs to the ACBP family.</text>
</comment>
<organism evidence="4 5">
    <name type="scientific">Rubroshorea leprosula</name>
    <dbReference type="NCBI Taxonomy" id="152421"/>
    <lineage>
        <taxon>Eukaryota</taxon>
        <taxon>Viridiplantae</taxon>
        <taxon>Streptophyta</taxon>
        <taxon>Embryophyta</taxon>
        <taxon>Tracheophyta</taxon>
        <taxon>Spermatophyta</taxon>
        <taxon>Magnoliopsida</taxon>
        <taxon>eudicotyledons</taxon>
        <taxon>Gunneridae</taxon>
        <taxon>Pentapetalae</taxon>
        <taxon>rosids</taxon>
        <taxon>malvids</taxon>
        <taxon>Malvales</taxon>
        <taxon>Dipterocarpaceae</taxon>
        <taxon>Rubroshorea</taxon>
    </lineage>
</organism>
<feature type="region of interest" description="Disordered" evidence="2">
    <location>
        <begin position="20"/>
        <end position="86"/>
    </location>
</feature>
<accession>A0AAV5KA21</accession>
<dbReference type="GO" id="GO:0000062">
    <property type="term" value="F:fatty-acyl-CoA binding"/>
    <property type="evidence" value="ECO:0007669"/>
    <property type="project" value="InterPro"/>
</dbReference>
<dbReference type="EMBL" id="BPVZ01000054">
    <property type="protein sequence ID" value="GKV20095.1"/>
    <property type="molecule type" value="Genomic_DNA"/>
</dbReference>
<name>A0AAV5KA21_9ROSI</name>
<protein>
    <recommendedName>
        <fullName evidence="3">ACB domain-containing protein</fullName>
    </recommendedName>
</protein>
<evidence type="ECO:0000256" key="1">
    <source>
        <dbReference type="ARBA" id="ARBA00005567"/>
    </source>
</evidence>
<evidence type="ECO:0000256" key="2">
    <source>
        <dbReference type="SAM" id="MobiDB-lite"/>
    </source>
</evidence>
<sequence>MSPEVAMEQYVALLSDRVPGWMEDNSTGENKQEPVEAGNQTAIAHDTSSFPDCETKSTQERNPELESAAAGGHLSGWSDFDNLAKE</sequence>
<evidence type="ECO:0000313" key="4">
    <source>
        <dbReference type="EMBL" id="GKV20095.1"/>
    </source>
</evidence>
<dbReference type="InterPro" id="IPR000582">
    <property type="entry name" value="Acyl-CoA-binding_protein"/>
</dbReference>
<reference evidence="4 5" key="1">
    <citation type="journal article" date="2021" name="Commun. Biol.">
        <title>The genome of Shorea leprosula (Dipterocarpaceae) highlights the ecological relevance of drought in aseasonal tropical rainforests.</title>
        <authorList>
            <person name="Ng K.K.S."/>
            <person name="Kobayashi M.J."/>
            <person name="Fawcett J.A."/>
            <person name="Hatakeyama M."/>
            <person name="Paape T."/>
            <person name="Ng C.H."/>
            <person name="Ang C.C."/>
            <person name="Tnah L.H."/>
            <person name="Lee C.T."/>
            <person name="Nishiyama T."/>
            <person name="Sese J."/>
            <person name="O'Brien M.J."/>
            <person name="Copetti D."/>
            <person name="Mohd Noor M.I."/>
            <person name="Ong R.C."/>
            <person name="Putra M."/>
            <person name="Sireger I.Z."/>
            <person name="Indrioko S."/>
            <person name="Kosugi Y."/>
            <person name="Izuno A."/>
            <person name="Isagi Y."/>
            <person name="Lee S.L."/>
            <person name="Shimizu K.K."/>
        </authorList>
    </citation>
    <scope>NUCLEOTIDE SEQUENCE [LARGE SCALE GENOMIC DNA]</scope>
    <source>
        <strain evidence="4">214</strain>
    </source>
</reference>
<proteinExistence type="inferred from homology"/>
<dbReference type="Proteomes" id="UP001054252">
    <property type="component" value="Unassembled WGS sequence"/>
</dbReference>
<feature type="domain" description="ACB" evidence="3">
    <location>
        <begin position="1"/>
        <end position="23"/>
    </location>
</feature>
<feature type="compositionally biased region" description="Basic and acidic residues" evidence="2">
    <location>
        <begin position="53"/>
        <end position="64"/>
    </location>
</feature>
<evidence type="ECO:0000259" key="3">
    <source>
        <dbReference type="PROSITE" id="PS51228"/>
    </source>
</evidence>
<dbReference type="PROSITE" id="PS51228">
    <property type="entry name" value="ACB_2"/>
    <property type="match status" value="1"/>
</dbReference>